<dbReference type="EMBL" id="SNXW01000005">
    <property type="protein sequence ID" value="TDP82900.1"/>
    <property type="molecule type" value="Genomic_DNA"/>
</dbReference>
<dbReference type="InterPro" id="IPR002218">
    <property type="entry name" value="MnmG-rel"/>
</dbReference>
<comment type="caution">
    <text evidence="12">Lacks conserved residue(s) required for the propagation of feature annotation.</text>
</comment>
<dbReference type="GO" id="GO:0002098">
    <property type="term" value="P:tRNA wobble uridine modification"/>
    <property type="evidence" value="ECO:0007669"/>
    <property type="project" value="InterPro"/>
</dbReference>
<evidence type="ECO:0000256" key="2">
    <source>
        <dbReference type="ARBA" id="ARBA00003717"/>
    </source>
</evidence>
<proteinExistence type="inferred from homology"/>
<comment type="similarity">
    <text evidence="3 12">Belongs to the MnmG family.</text>
</comment>
<accession>A0A4R6R9Z7</accession>
<keyword evidence="5 12" id="KW-0963">Cytoplasm</keyword>
<evidence type="ECO:0000256" key="4">
    <source>
        <dbReference type="ARBA" id="ARBA00020461"/>
    </source>
</evidence>
<gene>
    <name evidence="12" type="primary">mnmG</name>
    <name evidence="12" type="synonym">gidA</name>
    <name evidence="14" type="ORF">EV672_10587</name>
</gene>
<keyword evidence="15" id="KW-1185">Reference proteome</keyword>
<protein>
    <recommendedName>
        <fullName evidence="4 12">tRNA uridine 5-carboxymethylaminomethyl modification enzyme MnmG</fullName>
    </recommendedName>
    <alternativeName>
        <fullName evidence="11 12">Glucose-inhibited division protein A</fullName>
    </alternativeName>
</protein>
<dbReference type="RefSeq" id="WP_133608861.1">
    <property type="nucleotide sequence ID" value="NZ_SNXW01000005.1"/>
</dbReference>
<keyword evidence="8 12" id="KW-0274">FAD</keyword>
<dbReference type="PROSITE" id="PS01280">
    <property type="entry name" value="GIDA_1"/>
    <property type="match status" value="1"/>
</dbReference>
<evidence type="ECO:0000256" key="9">
    <source>
        <dbReference type="ARBA" id="ARBA00023027"/>
    </source>
</evidence>
<dbReference type="PANTHER" id="PTHR11806">
    <property type="entry name" value="GLUCOSE INHIBITED DIVISION PROTEIN A"/>
    <property type="match status" value="1"/>
</dbReference>
<comment type="subcellular location">
    <subcellularLocation>
        <location evidence="12">Cytoplasm</location>
    </subcellularLocation>
</comment>
<dbReference type="GO" id="GO:0005829">
    <property type="term" value="C:cytosol"/>
    <property type="evidence" value="ECO:0007669"/>
    <property type="project" value="TreeGrafter"/>
</dbReference>
<evidence type="ECO:0000256" key="8">
    <source>
        <dbReference type="ARBA" id="ARBA00022827"/>
    </source>
</evidence>
<dbReference type="PANTHER" id="PTHR11806:SF0">
    <property type="entry name" value="PROTEIN MTO1 HOMOLOG, MITOCHONDRIAL"/>
    <property type="match status" value="1"/>
</dbReference>
<evidence type="ECO:0000256" key="10">
    <source>
        <dbReference type="ARBA" id="ARBA00025948"/>
    </source>
</evidence>
<feature type="domain" description="tRNA uridine 5-carboxymethylaminomethyl modification enzyme C-terminal subdomain" evidence="13">
    <location>
        <begin position="606"/>
        <end position="677"/>
    </location>
</feature>
<evidence type="ECO:0000256" key="12">
    <source>
        <dbReference type="HAMAP-Rule" id="MF_00129"/>
    </source>
</evidence>
<dbReference type="Gene3D" id="1.10.10.1800">
    <property type="entry name" value="tRNA uridine 5-carboxymethylaminomethyl modification enzyme MnmG/GidA"/>
    <property type="match status" value="1"/>
</dbReference>
<name>A0A4R6R9Z7_9BURK</name>
<dbReference type="PROSITE" id="PS01281">
    <property type="entry name" value="GIDA_2"/>
    <property type="match status" value="1"/>
</dbReference>
<dbReference type="InterPro" id="IPR026904">
    <property type="entry name" value="MnmG_C"/>
</dbReference>
<sequence>MLYPQEFDVIVVGGGHAGTEAALAAARMGCATLLLSHNIETLGQMSCNPSIGGIGKGHLVKEVDALGGAMAEATDEGGIQFRILNASKGPAVRATRAQADRILYKAAIRHRLENQPNLWLFQQAVDDLMVEGDGDGARVVGAVTQVGIRFRGRTVVLTAGTFLDGKVHVGLQNHSAGRAGDPPAITLSARLKELKLPQGRLKTGTPPRIDGRSIDFSKLTEQPGDGVPLLGGWGAPGAPLSAPTGPQVPVFSFLGSASQHPRQLPCWITHTNRRTHDIIRSGFDRSPMFTGVIEGVGPRYCPSIEDKVNRFADKDSHQIFLEPEGLTTNEFYPNGISTSLPFDIQLAALRSMPGLENACVLRPGYAIEYDYFDPRELKSTFETRAIGGLFFAGQINGTTGYEEAAAQGLFAGVNAALQAQGKDPFTLRRDQAYLGVLVDDLTTQGVTEPYRMFTSRAEFRLQLREDNADLRLTEIGRQLGLVGDARWTAFNRKRDAVSRETERLRTTWVRPATLLPVDAERLVGKALEREYKLEDLLRRPGVSYDQVAEAGRLGAERHAALRAEAANGVVTDDAAVSPKAVDRASLRAELGDTLADAVIEQVEISVKYAGYIDKQNGEVERAASYEHLRLPDDLDYAVVSALSFEARQKLNKHRPETLGQASRISGITPAAISLLLIHLKKGRFKGFARADAAAGEVASVASPTL</sequence>
<dbReference type="InterPro" id="IPR049312">
    <property type="entry name" value="GIDA_C_N"/>
</dbReference>
<dbReference type="InterPro" id="IPR036188">
    <property type="entry name" value="FAD/NAD-bd_sf"/>
</dbReference>
<dbReference type="GO" id="GO:0030488">
    <property type="term" value="P:tRNA methylation"/>
    <property type="evidence" value="ECO:0007669"/>
    <property type="project" value="TreeGrafter"/>
</dbReference>
<evidence type="ECO:0000256" key="1">
    <source>
        <dbReference type="ARBA" id="ARBA00001974"/>
    </source>
</evidence>
<dbReference type="Gene3D" id="1.10.150.570">
    <property type="entry name" value="GidA associated domain, C-terminal subdomain"/>
    <property type="match status" value="1"/>
</dbReference>
<organism evidence="14 15">
    <name type="scientific">Aquabacterium commune</name>
    <dbReference type="NCBI Taxonomy" id="70586"/>
    <lineage>
        <taxon>Bacteria</taxon>
        <taxon>Pseudomonadati</taxon>
        <taxon>Pseudomonadota</taxon>
        <taxon>Betaproteobacteria</taxon>
        <taxon>Burkholderiales</taxon>
        <taxon>Aquabacterium</taxon>
    </lineage>
</organism>
<dbReference type="Proteomes" id="UP000294593">
    <property type="component" value="Unassembled WGS sequence"/>
</dbReference>
<keyword evidence="6 12" id="KW-0285">Flavoprotein</keyword>
<evidence type="ECO:0000256" key="3">
    <source>
        <dbReference type="ARBA" id="ARBA00007653"/>
    </source>
</evidence>
<comment type="function">
    <text evidence="2 12">NAD-binding protein involved in the addition of a carboxymethylaminomethyl (cmnm) group at the wobble position (U34) of certain tRNAs, forming tRNA-cmnm(5)s(2)U34.</text>
</comment>
<feature type="binding site" evidence="12">
    <location>
        <begin position="13"/>
        <end position="18"/>
    </location>
    <ligand>
        <name>FAD</name>
        <dbReference type="ChEBI" id="CHEBI:57692"/>
    </ligand>
</feature>
<dbReference type="Pfam" id="PF21680">
    <property type="entry name" value="GIDA_C_1st"/>
    <property type="match status" value="2"/>
</dbReference>
<evidence type="ECO:0000256" key="11">
    <source>
        <dbReference type="ARBA" id="ARBA00031800"/>
    </source>
</evidence>
<dbReference type="Pfam" id="PF01134">
    <property type="entry name" value="GIDA"/>
    <property type="match status" value="1"/>
</dbReference>
<keyword evidence="7 12" id="KW-0819">tRNA processing</keyword>
<evidence type="ECO:0000259" key="13">
    <source>
        <dbReference type="SMART" id="SM01228"/>
    </source>
</evidence>
<evidence type="ECO:0000256" key="7">
    <source>
        <dbReference type="ARBA" id="ARBA00022694"/>
    </source>
</evidence>
<dbReference type="InterPro" id="IPR047001">
    <property type="entry name" value="MnmG_C_subdom"/>
</dbReference>
<dbReference type="HAMAP" id="MF_00129">
    <property type="entry name" value="MnmG_GidA"/>
    <property type="match status" value="1"/>
</dbReference>
<dbReference type="SMART" id="SM01228">
    <property type="entry name" value="GIDA_assoc_3"/>
    <property type="match status" value="1"/>
</dbReference>
<keyword evidence="9 12" id="KW-0520">NAD</keyword>
<dbReference type="InterPro" id="IPR020595">
    <property type="entry name" value="MnmG-rel_CS"/>
</dbReference>
<dbReference type="FunFam" id="1.10.150.570:FF:000001">
    <property type="entry name" value="tRNA uridine 5-carboxymethylaminomethyl modification enzyme MnmG"/>
    <property type="match status" value="1"/>
</dbReference>
<dbReference type="OrthoDB" id="9815560at2"/>
<dbReference type="GO" id="GO:0050660">
    <property type="term" value="F:flavin adenine dinucleotide binding"/>
    <property type="evidence" value="ECO:0007669"/>
    <property type="project" value="UniProtKB-UniRule"/>
</dbReference>
<comment type="subunit">
    <text evidence="10 12">Homodimer. Heterotetramer of two MnmE and two MnmG subunits.</text>
</comment>
<dbReference type="Gene3D" id="3.50.50.60">
    <property type="entry name" value="FAD/NAD(P)-binding domain"/>
    <property type="match status" value="2"/>
</dbReference>
<dbReference type="InterPro" id="IPR044920">
    <property type="entry name" value="MnmG_C_subdom_sf"/>
</dbReference>
<dbReference type="Pfam" id="PF13932">
    <property type="entry name" value="SAM_GIDA_C"/>
    <property type="match status" value="1"/>
</dbReference>
<evidence type="ECO:0000256" key="6">
    <source>
        <dbReference type="ARBA" id="ARBA00022630"/>
    </source>
</evidence>
<evidence type="ECO:0000313" key="14">
    <source>
        <dbReference type="EMBL" id="TDP82900.1"/>
    </source>
</evidence>
<feature type="binding site" evidence="12">
    <location>
        <begin position="297"/>
        <end position="311"/>
    </location>
    <ligand>
        <name>NAD(+)</name>
        <dbReference type="ChEBI" id="CHEBI:57540"/>
    </ligand>
</feature>
<dbReference type="InterPro" id="IPR004416">
    <property type="entry name" value="MnmG"/>
</dbReference>
<comment type="cofactor">
    <cofactor evidence="1 12">
        <name>FAD</name>
        <dbReference type="ChEBI" id="CHEBI:57692"/>
    </cofactor>
</comment>
<reference evidence="14 15" key="1">
    <citation type="submission" date="2019-03" db="EMBL/GenBank/DDBJ databases">
        <title>Genomic Encyclopedia of Type Strains, Phase IV (KMG-IV): sequencing the most valuable type-strain genomes for metagenomic binning, comparative biology and taxonomic classification.</title>
        <authorList>
            <person name="Goeker M."/>
        </authorList>
    </citation>
    <scope>NUCLEOTIDE SEQUENCE [LARGE SCALE GENOMIC DNA]</scope>
    <source>
        <strain evidence="14 15">DSM 11901</strain>
    </source>
</reference>
<evidence type="ECO:0000313" key="15">
    <source>
        <dbReference type="Proteomes" id="UP000294593"/>
    </source>
</evidence>
<dbReference type="AlphaFoldDB" id="A0A4R6R9Z7"/>
<dbReference type="SUPFAM" id="SSF51905">
    <property type="entry name" value="FAD/NAD(P)-binding domain"/>
    <property type="match status" value="1"/>
</dbReference>
<dbReference type="FunFam" id="3.50.50.60:FF:000010">
    <property type="entry name" value="tRNA uridine 5-carboxymethylaminomethyl modification enzyme MnmG"/>
    <property type="match status" value="1"/>
</dbReference>
<dbReference type="FunFam" id="3.50.50.60:FF:000002">
    <property type="entry name" value="tRNA uridine 5-carboxymethylaminomethyl modification enzyme MnmG"/>
    <property type="match status" value="1"/>
</dbReference>
<dbReference type="InterPro" id="IPR040131">
    <property type="entry name" value="MnmG_N"/>
</dbReference>
<comment type="caution">
    <text evidence="14">The sequence shown here is derived from an EMBL/GenBank/DDBJ whole genome shotgun (WGS) entry which is preliminary data.</text>
</comment>
<evidence type="ECO:0000256" key="5">
    <source>
        <dbReference type="ARBA" id="ARBA00022490"/>
    </source>
</evidence>